<evidence type="ECO:0000256" key="9">
    <source>
        <dbReference type="ARBA" id="ARBA00032005"/>
    </source>
</evidence>
<dbReference type="InterPro" id="IPR002125">
    <property type="entry name" value="CMP_dCMP_dom"/>
</dbReference>
<dbReference type="EC" id="3.5.4.5" evidence="4 15"/>
<dbReference type="RefSeq" id="WP_141648174.1">
    <property type="nucleotide sequence ID" value="NZ_VIFM01000288.1"/>
</dbReference>
<evidence type="ECO:0000256" key="6">
    <source>
        <dbReference type="ARBA" id="ARBA00022723"/>
    </source>
</evidence>
<organism evidence="17 18">
    <name type="scientific">Myxococcus llanfairpwllgwyngyllgogerychwyrndrobwllllantysiliogogogochensis</name>
    <dbReference type="NCBI Taxonomy" id="2590453"/>
    <lineage>
        <taxon>Bacteria</taxon>
        <taxon>Pseudomonadati</taxon>
        <taxon>Myxococcota</taxon>
        <taxon>Myxococcia</taxon>
        <taxon>Myxococcales</taxon>
        <taxon>Cystobacterineae</taxon>
        <taxon>Myxococcaceae</taxon>
        <taxon>Myxococcus</taxon>
    </lineage>
</organism>
<comment type="function">
    <text evidence="2 15">This enzyme scavenges exogenous and endogenous cytidine and 2'-deoxycytidine for UMP synthesis.</text>
</comment>
<evidence type="ECO:0000256" key="8">
    <source>
        <dbReference type="ARBA" id="ARBA00022833"/>
    </source>
</evidence>
<dbReference type="CDD" id="cd01283">
    <property type="entry name" value="cytidine_deaminase"/>
    <property type="match status" value="1"/>
</dbReference>
<dbReference type="InterPro" id="IPR006262">
    <property type="entry name" value="Cyt_deam_tetra"/>
</dbReference>
<dbReference type="OrthoDB" id="9795347at2"/>
<dbReference type="NCBIfam" id="TIGR01354">
    <property type="entry name" value="cyt_deam_tetra"/>
    <property type="match status" value="1"/>
</dbReference>
<dbReference type="GO" id="GO:0005829">
    <property type="term" value="C:cytosol"/>
    <property type="evidence" value="ECO:0007669"/>
    <property type="project" value="TreeGrafter"/>
</dbReference>
<evidence type="ECO:0000256" key="1">
    <source>
        <dbReference type="ARBA" id="ARBA00001947"/>
    </source>
</evidence>
<comment type="catalytic activity">
    <reaction evidence="11 15">
        <text>cytidine + H2O + H(+) = uridine + NH4(+)</text>
        <dbReference type="Rhea" id="RHEA:16069"/>
        <dbReference type="ChEBI" id="CHEBI:15377"/>
        <dbReference type="ChEBI" id="CHEBI:15378"/>
        <dbReference type="ChEBI" id="CHEBI:16704"/>
        <dbReference type="ChEBI" id="CHEBI:17562"/>
        <dbReference type="ChEBI" id="CHEBI:28938"/>
        <dbReference type="EC" id="3.5.4.5"/>
    </reaction>
</comment>
<dbReference type="Pfam" id="PF00383">
    <property type="entry name" value="dCMP_cyt_deam_1"/>
    <property type="match status" value="1"/>
</dbReference>
<evidence type="ECO:0000259" key="16">
    <source>
        <dbReference type="PROSITE" id="PS51747"/>
    </source>
</evidence>
<evidence type="ECO:0000313" key="18">
    <source>
        <dbReference type="Proteomes" id="UP000315369"/>
    </source>
</evidence>
<evidence type="ECO:0000256" key="5">
    <source>
        <dbReference type="ARBA" id="ARBA00018266"/>
    </source>
</evidence>
<name>A0A540WM06_9BACT</name>
<dbReference type="GO" id="GO:0072527">
    <property type="term" value="P:pyrimidine-containing compound metabolic process"/>
    <property type="evidence" value="ECO:0007669"/>
    <property type="project" value="UniProtKB-ARBA"/>
</dbReference>
<evidence type="ECO:0000256" key="10">
    <source>
        <dbReference type="ARBA" id="ARBA00049252"/>
    </source>
</evidence>
<evidence type="ECO:0000256" key="14">
    <source>
        <dbReference type="PIRSR" id="PIRSR606262-3"/>
    </source>
</evidence>
<evidence type="ECO:0000256" key="13">
    <source>
        <dbReference type="PIRSR" id="PIRSR606262-2"/>
    </source>
</evidence>
<keyword evidence="8 14" id="KW-0862">Zinc</keyword>
<evidence type="ECO:0000256" key="15">
    <source>
        <dbReference type="RuleBase" id="RU364006"/>
    </source>
</evidence>
<sequence length="134" mass="14595">MADEIPWERLFEEATRVRERAHVPYSRFPVGAAVLYADGSVMSGCNVENATYGLTVCAERNAFAAGVAQGRSLPVAVAVVANTATPVPPCGMCRQVMAEFGTPQMQVRSRTPRGDEMRYSLGELLPHAFTKDFL</sequence>
<evidence type="ECO:0000313" key="17">
    <source>
        <dbReference type="EMBL" id="TQF10035.1"/>
    </source>
</evidence>
<evidence type="ECO:0000256" key="4">
    <source>
        <dbReference type="ARBA" id="ARBA00012783"/>
    </source>
</evidence>
<dbReference type="NCBIfam" id="NF004064">
    <property type="entry name" value="PRK05578.1"/>
    <property type="match status" value="1"/>
</dbReference>
<protein>
    <recommendedName>
        <fullName evidence="5 15">Cytidine deaminase</fullName>
        <ecNumber evidence="4 15">3.5.4.5</ecNumber>
    </recommendedName>
    <alternativeName>
        <fullName evidence="9 15">Cytidine aminohydrolase</fullName>
    </alternativeName>
</protein>
<dbReference type="Gene3D" id="3.40.140.10">
    <property type="entry name" value="Cytidine Deaminase, domain 2"/>
    <property type="match status" value="1"/>
</dbReference>
<dbReference type="FunFam" id="3.40.140.10:FF:000008">
    <property type="entry name" value="Cytidine deaminase"/>
    <property type="match status" value="1"/>
</dbReference>
<comment type="catalytic activity">
    <reaction evidence="10 15">
        <text>2'-deoxycytidine + H2O + H(+) = 2'-deoxyuridine + NH4(+)</text>
        <dbReference type="Rhea" id="RHEA:13433"/>
        <dbReference type="ChEBI" id="CHEBI:15377"/>
        <dbReference type="ChEBI" id="CHEBI:15378"/>
        <dbReference type="ChEBI" id="CHEBI:15698"/>
        <dbReference type="ChEBI" id="CHEBI:16450"/>
        <dbReference type="ChEBI" id="CHEBI:28938"/>
        <dbReference type="EC" id="3.5.4.5"/>
    </reaction>
</comment>
<keyword evidence="18" id="KW-1185">Reference proteome</keyword>
<dbReference type="GO" id="GO:0004126">
    <property type="term" value="F:cytidine deaminase activity"/>
    <property type="evidence" value="ECO:0007669"/>
    <property type="project" value="UniProtKB-UniRule"/>
</dbReference>
<evidence type="ECO:0000256" key="12">
    <source>
        <dbReference type="PIRSR" id="PIRSR606262-1"/>
    </source>
</evidence>
<evidence type="ECO:0000256" key="2">
    <source>
        <dbReference type="ARBA" id="ARBA00003949"/>
    </source>
</evidence>
<dbReference type="GO" id="GO:0055086">
    <property type="term" value="P:nucleobase-containing small molecule metabolic process"/>
    <property type="evidence" value="ECO:0007669"/>
    <property type="project" value="UniProtKB-ARBA"/>
</dbReference>
<keyword evidence="6 14" id="KW-0479">Metal-binding</keyword>
<dbReference type="GO" id="GO:0008270">
    <property type="term" value="F:zinc ion binding"/>
    <property type="evidence" value="ECO:0007669"/>
    <property type="project" value="UniProtKB-UniRule"/>
</dbReference>
<gene>
    <name evidence="17" type="ORF">FJV41_41595</name>
</gene>
<keyword evidence="7 15" id="KW-0378">Hydrolase</keyword>
<reference evidence="17 18" key="1">
    <citation type="submission" date="2019-06" db="EMBL/GenBank/DDBJ databases">
        <authorList>
            <person name="Livingstone P."/>
            <person name="Whitworth D."/>
        </authorList>
    </citation>
    <scope>NUCLEOTIDE SEQUENCE [LARGE SCALE GENOMIC DNA]</scope>
    <source>
        <strain evidence="17 18">AM401</strain>
    </source>
</reference>
<feature type="binding site" evidence="14">
    <location>
        <position position="57"/>
    </location>
    <ligand>
        <name>Zn(2+)</name>
        <dbReference type="ChEBI" id="CHEBI:29105"/>
        <note>catalytic</note>
    </ligand>
</feature>
<feature type="active site" description="Proton donor" evidence="12">
    <location>
        <position position="59"/>
    </location>
</feature>
<dbReference type="Proteomes" id="UP000315369">
    <property type="component" value="Unassembled WGS sequence"/>
</dbReference>
<accession>A0A540WM06</accession>
<evidence type="ECO:0000256" key="3">
    <source>
        <dbReference type="ARBA" id="ARBA00006576"/>
    </source>
</evidence>
<dbReference type="EMBL" id="VIFM01000288">
    <property type="protein sequence ID" value="TQF10035.1"/>
    <property type="molecule type" value="Genomic_DNA"/>
</dbReference>
<dbReference type="InterPro" id="IPR016193">
    <property type="entry name" value="Cytidine_deaminase-like"/>
</dbReference>
<feature type="binding site" evidence="13">
    <location>
        <begin position="46"/>
        <end position="52"/>
    </location>
    <ligand>
        <name>substrate</name>
    </ligand>
</feature>
<dbReference type="PANTHER" id="PTHR11644">
    <property type="entry name" value="CYTIDINE DEAMINASE"/>
    <property type="match status" value="1"/>
</dbReference>
<dbReference type="AlphaFoldDB" id="A0A540WM06"/>
<dbReference type="PANTHER" id="PTHR11644:SF2">
    <property type="entry name" value="CYTIDINE DEAMINASE"/>
    <property type="match status" value="1"/>
</dbReference>
<feature type="binding site" evidence="14">
    <location>
        <position position="90"/>
    </location>
    <ligand>
        <name>Zn(2+)</name>
        <dbReference type="ChEBI" id="CHEBI:29105"/>
        <note>catalytic</note>
    </ligand>
</feature>
<feature type="binding site" evidence="14">
    <location>
        <position position="93"/>
    </location>
    <ligand>
        <name>Zn(2+)</name>
        <dbReference type="ChEBI" id="CHEBI:29105"/>
        <note>catalytic</note>
    </ligand>
</feature>
<comment type="caution">
    <text evidence="17">The sequence shown here is derived from an EMBL/GenBank/DDBJ whole genome shotgun (WGS) entry which is preliminary data.</text>
</comment>
<feature type="domain" description="CMP/dCMP-type deaminase" evidence="16">
    <location>
        <begin position="5"/>
        <end position="132"/>
    </location>
</feature>
<evidence type="ECO:0000256" key="7">
    <source>
        <dbReference type="ARBA" id="ARBA00022801"/>
    </source>
</evidence>
<comment type="similarity">
    <text evidence="3 15">Belongs to the cytidine and deoxycytidylate deaminase family.</text>
</comment>
<comment type="cofactor">
    <cofactor evidence="1 14 15">
        <name>Zn(2+)</name>
        <dbReference type="ChEBI" id="CHEBI:29105"/>
    </cofactor>
</comment>
<evidence type="ECO:0000256" key="11">
    <source>
        <dbReference type="ARBA" id="ARBA00049558"/>
    </source>
</evidence>
<dbReference type="InterPro" id="IPR050202">
    <property type="entry name" value="Cyt/Deoxycyt_deaminase"/>
</dbReference>
<proteinExistence type="inferred from homology"/>
<dbReference type="PROSITE" id="PS51747">
    <property type="entry name" value="CYT_DCMP_DEAMINASES_2"/>
    <property type="match status" value="1"/>
</dbReference>
<dbReference type="SUPFAM" id="SSF53927">
    <property type="entry name" value="Cytidine deaminase-like"/>
    <property type="match status" value="1"/>
</dbReference>